<reference evidence="5 6" key="1">
    <citation type="submission" date="2018-01" db="EMBL/GenBank/DDBJ databases">
        <title>Harnessing the power of phylogenomics to disentangle the directionality and signatures of interkingdom host jumping in the parasitic fungal genus Tolypocladium.</title>
        <authorList>
            <person name="Quandt C.A."/>
            <person name="Patterson W."/>
            <person name="Spatafora J.W."/>
        </authorList>
    </citation>
    <scope>NUCLEOTIDE SEQUENCE [LARGE SCALE GENOMIC DNA]</scope>
    <source>
        <strain evidence="5 6">NRBC 100945</strain>
    </source>
</reference>
<evidence type="ECO:0000256" key="3">
    <source>
        <dbReference type="RuleBase" id="RU361240"/>
    </source>
</evidence>
<dbReference type="PANTHER" id="PTHR12283:SF2">
    <property type="entry name" value="PEPTIDE HYDROLASE"/>
    <property type="match status" value="1"/>
</dbReference>
<keyword evidence="1" id="KW-0808">Transferase</keyword>
<keyword evidence="6" id="KW-1185">Reference proteome</keyword>
<sequence>QLQPPRLRSGRREPALGPRDVCWTPPIAPVPMRMPLRSVFLPLLAALLALVSSASGLATLDDDDLRNIPSPGDDFDIRNGKLLAPILIPRVPGTEGSLKTQKHFVDFFKTNLPDWHLVWQNSTSKTPATDDRDVPFSNLIFQRDPPGAPPGDVSRLTLVAHYDSKLTPTGFIGATDSAAPCAMLLHVARSLEDALKAKWAAGGDALDGLEGAEGVQIVLLDGEEAFVQWTDDDSLYGARSLAAEWEAQYYPSMSTYRTPLHSISLFVLLDLLGVANPSIPSYFLTTHWAYKNMAAIEKRMRELGVLESRPTSPFLPEPGKESSQFTGGPVIGDDHVPFMRRGVDILHIIPSHFPDVWHNMDDDGDHLDLPTVRDWAKIVTAFAAEWLDLKGHIPRMAATREKRSETTAATSRRTEL</sequence>
<evidence type="ECO:0000256" key="1">
    <source>
        <dbReference type="ARBA" id="ARBA00022679"/>
    </source>
</evidence>
<feature type="domain" description="Peptidase M28" evidence="4">
    <location>
        <begin position="154"/>
        <end position="382"/>
    </location>
</feature>
<dbReference type="EC" id="3.4.-.-" evidence="3"/>
<evidence type="ECO:0000313" key="6">
    <source>
        <dbReference type="Proteomes" id="UP000237481"/>
    </source>
</evidence>
<accession>A0A2S4LB04</accession>
<keyword evidence="3" id="KW-0645">Protease</keyword>
<dbReference type="CDD" id="cd03880">
    <property type="entry name" value="M28_QC_like"/>
    <property type="match status" value="1"/>
</dbReference>
<dbReference type="Proteomes" id="UP000237481">
    <property type="component" value="Unassembled WGS sequence"/>
</dbReference>
<dbReference type="GO" id="GO:0008233">
    <property type="term" value="F:peptidase activity"/>
    <property type="evidence" value="ECO:0007669"/>
    <property type="project" value="UniProtKB-KW"/>
</dbReference>
<keyword evidence="3" id="KW-0862">Zinc</keyword>
<dbReference type="OrthoDB" id="3907302at2759"/>
<name>A0A2S4LB04_9HYPO</name>
<evidence type="ECO:0000259" key="4">
    <source>
        <dbReference type="Pfam" id="PF04389"/>
    </source>
</evidence>
<organism evidence="5 6">
    <name type="scientific">Tolypocladium paradoxum</name>
    <dbReference type="NCBI Taxonomy" id="94208"/>
    <lineage>
        <taxon>Eukaryota</taxon>
        <taxon>Fungi</taxon>
        <taxon>Dikarya</taxon>
        <taxon>Ascomycota</taxon>
        <taxon>Pezizomycotina</taxon>
        <taxon>Sordariomycetes</taxon>
        <taxon>Hypocreomycetidae</taxon>
        <taxon>Hypocreales</taxon>
        <taxon>Ophiocordycipitaceae</taxon>
        <taxon>Tolypocladium</taxon>
    </lineage>
</organism>
<dbReference type="InterPro" id="IPR037457">
    <property type="entry name" value="M28_QC"/>
</dbReference>
<dbReference type="AlphaFoldDB" id="A0A2S4LB04"/>
<keyword evidence="2" id="KW-0012">Acyltransferase</keyword>
<protein>
    <recommendedName>
        <fullName evidence="3">Peptide hydrolase</fullName>
        <ecNumber evidence="3">3.4.-.-</ecNumber>
    </recommendedName>
</protein>
<comment type="similarity">
    <text evidence="3">Belongs to the peptidase M28 family.</text>
</comment>
<dbReference type="Gene3D" id="3.40.630.10">
    <property type="entry name" value="Zn peptidases"/>
    <property type="match status" value="1"/>
</dbReference>
<evidence type="ECO:0000313" key="5">
    <source>
        <dbReference type="EMBL" id="POR39601.1"/>
    </source>
</evidence>
<keyword evidence="3" id="KW-0479">Metal-binding</keyword>
<dbReference type="GO" id="GO:0008270">
    <property type="term" value="F:zinc ion binding"/>
    <property type="evidence" value="ECO:0007669"/>
    <property type="project" value="TreeGrafter"/>
</dbReference>
<dbReference type="InterPro" id="IPR007484">
    <property type="entry name" value="Peptidase_M28"/>
</dbReference>
<dbReference type="GO" id="GO:0006508">
    <property type="term" value="P:proteolysis"/>
    <property type="evidence" value="ECO:0007669"/>
    <property type="project" value="UniProtKB-KW"/>
</dbReference>
<dbReference type="Pfam" id="PF04389">
    <property type="entry name" value="Peptidase_M28"/>
    <property type="match status" value="1"/>
</dbReference>
<dbReference type="GO" id="GO:0016603">
    <property type="term" value="F:glutaminyl-peptide cyclotransferase activity"/>
    <property type="evidence" value="ECO:0007669"/>
    <property type="project" value="InterPro"/>
</dbReference>
<keyword evidence="3 5" id="KW-0378">Hydrolase</keyword>
<dbReference type="EMBL" id="PKSG01000028">
    <property type="protein sequence ID" value="POR39601.1"/>
    <property type="molecule type" value="Genomic_DNA"/>
</dbReference>
<gene>
    <name evidence="5" type="ORF">TPAR_00212</name>
</gene>
<dbReference type="SUPFAM" id="SSF53187">
    <property type="entry name" value="Zn-dependent exopeptidases"/>
    <property type="match status" value="1"/>
</dbReference>
<dbReference type="STRING" id="94208.A0A2S4LB04"/>
<comment type="caution">
    <text evidence="5">The sequence shown here is derived from an EMBL/GenBank/DDBJ whole genome shotgun (WGS) entry which is preliminary data.</text>
</comment>
<evidence type="ECO:0000256" key="2">
    <source>
        <dbReference type="ARBA" id="ARBA00023315"/>
    </source>
</evidence>
<feature type="non-terminal residue" evidence="5">
    <location>
        <position position="1"/>
    </location>
</feature>
<proteinExistence type="inferred from homology"/>
<dbReference type="InterPro" id="IPR040234">
    <property type="entry name" value="QC/QCL"/>
</dbReference>
<dbReference type="PANTHER" id="PTHR12283">
    <property type="entry name" value="GLUTAMINYL-PEPTIDE CYCLOTRANSFERASE"/>
    <property type="match status" value="1"/>
</dbReference>